<gene>
    <name evidence="1" type="ORF">H5410_052193</name>
</gene>
<organism evidence="1 2">
    <name type="scientific">Solanum commersonii</name>
    <name type="common">Commerson's wild potato</name>
    <name type="synonym">Commerson's nightshade</name>
    <dbReference type="NCBI Taxonomy" id="4109"/>
    <lineage>
        <taxon>Eukaryota</taxon>
        <taxon>Viridiplantae</taxon>
        <taxon>Streptophyta</taxon>
        <taxon>Embryophyta</taxon>
        <taxon>Tracheophyta</taxon>
        <taxon>Spermatophyta</taxon>
        <taxon>Magnoliopsida</taxon>
        <taxon>eudicotyledons</taxon>
        <taxon>Gunneridae</taxon>
        <taxon>Pentapetalae</taxon>
        <taxon>asterids</taxon>
        <taxon>lamiids</taxon>
        <taxon>Solanales</taxon>
        <taxon>Solanaceae</taxon>
        <taxon>Solanoideae</taxon>
        <taxon>Solaneae</taxon>
        <taxon>Solanum</taxon>
    </lineage>
</organism>
<keyword evidence="2" id="KW-1185">Reference proteome</keyword>
<comment type="caution">
    <text evidence="1">The sequence shown here is derived from an EMBL/GenBank/DDBJ whole genome shotgun (WGS) entry which is preliminary data.</text>
</comment>
<protein>
    <submittedName>
        <fullName evidence="1">Uncharacterized protein</fullName>
    </submittedName>
</protein>
<feature type="non-terminal residue" evidence="1">
    <location>
        <position position="1"/>
    </location>
</feature>
<evidence type="ECO:0000313" key="2">
    <source>
        <dbReference type="Proteomes" id="UP000824120"/>
    </source>
</evidence>
<sequence>FCDKKTQGRIFRHKQHLIGSSNIVSKCTKCPEIVREEIKKYVDGKKDCRFVYCFKITKTITKCNSLFKLRINGREGPLDCHFQQKAGEDVGKNVKKNLRHMTKRLLRERIVAAFYGGCTKQASPSIVPIVPTFLEHS</sequence>
<name>A0A9J5X2X2_SOLCO</name>
<accession>A0A9J5X2X2</accession>
<proteinExistence type="predicted"/>
<dbReference type="Proteomes" id="UP000824120">
    <property type="component" value="Chromosome 10"/>
</dbReference>
<reference evidence="1 2" key="1">
    <citation type="submission" date="2020-09" db="EMBL/GenBank/DDBJ databases">
        <title>De no assembly of potato wild relative species, Solanum commersonii.</title>
        <authorList>
            <person name="Cho K."/>
        </authorList>
    </citation>
    <scope>NUCLEOTIDE SEQUENCE [LARGE SCALE GENOMIC DNA]</scope>
    <source>
        <strain evidence="1">LZ3.2</strain>
        <tissue evidence="1">Leaf</tissue>
    </source>
</reference>
<evidence type="ECO:0000313" key="1">
    <source>
        <dbReference type="EMBL" id="KAG5581566.1"/>
    </source>
</evidence>
<dbReference type="AlphaFoldDB" id="A0A9J5X2X2"/>
<dbReference type="EMBL" id="JACXVP010000010">
    <property type="protein sequence ID" value="KAG5581566.1"/>
    <property type="molecule type" value="Genomic_DNA"/>
</dbReference>